<feature type="transmembrane region" description="Helical" evidence="2">
    <location>
        <begin position="27"/>
        <end position="48"/>
    </location>
</feature>
<protein>
    <submittedName>
        <fullName evidence="3">Signal peptide protein</fullName>
    </submittedName>
</protein>
<evidence type="ECO:0000256" key="2">
    <source>
        <dbReference type="SAM" id="Phobius"/>
    </source>
</evidence>
<keyword evidence="2" id="KW-0812">Transmembrane</keyword>
<feature type="region of interest" description="Disordered" evidence="1">
    <location>
        <begin position="1"/>
        <end position="20"/>
    </location>
</feature>
<comment type="caution">
    <text evidence="3">The sequence shown here is derived from an EMBL/GenBank/DDBJ whole genome shotgun (WGS) entry which is preliminary data.</text>
</comment>
<dbReference type="RefSeq" id="WP_233696884.1">
    <property type="nucleotide sequence ID" value="NZ_JAJNBZ010000007.1"/>
</dbReference>
<keyword evidence="4" id="KW-1185">Reference proteome</keyword>
<gene>
    <name evidence="3" type="ORF">LQV63_12055</name>
</gene>
<proteinExistence type="predicted"/>
<dbReference type="Proteomes" id="UP001199916">
    <property type="component" value="Unassembled WGS sequence"/>
</dbReference>
<keyword evidence="2" id="KW-0472">Membrane</keyword>
<dbReference type="EMBL" id="JAJNBZ010000007">
    <property type="protein sequence ID" value="MCE5170044.1"/>
    <property type="molecule type" value="Genomic_DNA"/>
</dbReference>
<name>A0ABS8YGI9_9BACL</name>
<accession>A0ABS8YGI9</accession>
<evidence type="ECO:0000313" key="3">
    <source>
        <dbReference type="EMBL" id="MCE5170044.1"/>
    </source>
</evidence>
<evidence type="ECO:0000313" key="4">
    <source>
        <dbReference type="Proteomes" id="UP001199916"/>
    </source>
</evidence>
<keyword evidence="2" id="KW-1133">Transmembrane helix</keyword>
<evidence type="ECO:0000256" key="1">
    <source>
        <dbReference type="SAM" id="MobiDB-lite"/>
    </source>
</evidence>
<reference evidence="3 4" key="1">
    <citation type="submission" date="2021-11" db="EMBL/GenBank/DDBJ databases">
        <title>Draft genome sequence of Paenibacillus profundus YoMME, a new Gram-positive bacteria with exoelectrogenic properties.</title>
        <authorList>
            <person name="Hubenova Y."/>
            <person name="Hubenova E."/>
            <person name="Manasiev Y."/>
            <person name="Peykov S."/>
            <person name="Mitov M."/>
        </authorList>
    </citation>
    <scope>NUCLEOTIDE SEQUENCE [LARGE SCALE GENOMIC DNA]</scope>
    <source>
        <strain evidence="3 4">YoMME</strain>
    </source>
</reference>
<sequence>MNQDWNRQRRDSNRYRKGHSSKDNQRTLKIIIAFGVIIFFIVIASQLFNSGADDAGYTSATATNTVPWDYKIDSATVGDIIGGDMTLLPDNELLPNDNNYATGDKIWTLQYMTAEMIAGNEGRNDVRLSSWEPIKSYPSKQDAEKDLQSLKVNLSADVELLGVYKTEYQGKFRQFAVMTLPSGHTVKQPIDEARYLQLKDKKKVKAVLEEVHDFVDYDLAMAKFRGWAD</sequence>
<organism evidence="3 4">
    <name type="scientific">Paenibacillus profundus</name>
    <dbReference type="NCBI Taxonomy" id="1173085"/>
    <lineage>
        <taxon>Bacteria</taxon>
        <taxon>Bacillati</taxon>
        <taxon>Bacillota</taxon>
        <taxon>Bacilli</taxon>
        <taxon>Bacillales</taxon>
        <taxon>Paenibacillaceae</taxon>
        <taxon>Paenibacillus</taxon>
    </lineage>
</organism>